<feature type="non-terminal residue" evidence="6">
    <location>
        <position position="1"/>
    </location>
</feature>
<dbReference type="SUPFAM" id="SSF52047">
    <property type="entry name" value="RNI-like"/>
    <property type="match status" value="1"/>
</dbReference>
<dbReference type="PANTHER" id="PTHR22710">
    <property type="entry name" value="X-RAY RADIATION RESISTANCE ASSOCIATED PROTEIN 1 XRRA1"/>
    <property type="match status" value="1"/>
</dbReference>
<dbReference type="AlphaFoldDB" id="A0A564Y991"/>
<keyword evidence="7" id="KW-1185">Reference proteome</keyword>
<evidence type="ECO:0000256" key="5">
    <source>
        <dbReference type="SAM" id="SignalP"/>
    </source>
</evidence>
<feature type="non-terminal residue" evidence="6">
    <location>
        <position position="277"/>
    </location>
</feature>
<dbReference type="Gene3D" id="3.80.10.10">
    <property type="entry name" value="Ribonuclease Inhibitor"/>
    <property type="match status" value="1"/>
</dbReference>
<sequence>FSKIVLIYNISLLFSLRILSLANNEFLAFPVLRLKKRRFLSDFQKSFKRDKHDVQPLERIMLVDYKIDFDEVMSPKGIKSLLREFTRKHDVNILEIQKTTLPTTLSDFNLTLRRPTSREIAKPLDSHTTYSKLADASLIFPKLEHLDMSENMINSEEAILTTIVCPNLKTTRIFGNPLVDQYSDAPPKILAILVKTLGISVECERSDTWGLSSAKLDSAISTPTRKNQLISLNLHTKNNEKYVKGELKSNSEENTKFNRCPFLPQLEMRTDYTDLSK</sequence>
<dbReference type="Proteomes" id="UP000321570">
    <property type="component" value="Unassembled WGS sequence"/>
</dbReference>
<dbReference type="GO" id="GO:0005634">
    <property type="term" value="C:nucleus"/>
    <property type="evidence" value="ECO:0007669"/>
    <property type="project" value="TreeGrafter"/>
</dbReference>
<dbReference type="GO" id="GO:0005737">
    <property type="term" value="C:cytoplasm"/>
    <property type="evidence" value="ECO:0007669"/>
    <property type="project" value="UniProtKB-SubCell"/>
</dbReference>
<keyword evidence="4" id="KW-0677">Repeat</keyword>
<keyword evidence="2" id="KW-0963">Cytoplasm</keyword>
<evidence type="ECO:0000256" key="2">
    <source>
        <dbReference type="ARBA" id="ARBA00022490"/>
    </source>
</evidence>
<keyword evidence="3" id="KW-0433">Leucine-rich repeat</keyword>
<accession>A0A564Y991</accession>
<name>A0A564Y991_HYMDI</name>
<organism evidence="6 7">
    <name type="scientific">Hymenolepis diminuta</name>
    <name type="common">Rat tapeworm</name>
    <dbReference type="NCBI Taxonomy" id="6216"/>
    <lineage>
        <taxon>Eukaryota</taxon>
        <taxon>Metazoa</taxon>
        <taxon>Spiralia</taxon>
        <taxon>Lophotrochozoa</taxon>
        <taxon>Platyhelminthes</taxon>
        <taxon>Cestoda</taxon>
        <taxon>Eucestoda</taxon>
        <taxon>Cyclophyllidea</taxon>
        <taxon>Hymenolepididae</taxon>
        <taxon>Hymenolepis</taxon>
    </lineage>
</organism>
<evidence type="ECO:0000313" key="6">
    <source>
        <dbReference type="EMBL" id="VUZ43094.1"/>
    </source>
</evidence>
<evidence type="ECO:0000256" key="4">
    <source>
        <dbReference type="ARBA" id="ARBA00022737"/>
    </source>
</evidence>
<comment type="subcellular location">
    <subcellularLocation>
        <location evidence="1">Cytoplasm</location>
    </subcellularLocation>
</comment>
<protein>
    <submittedName>
        <fullName evidence="6">Uncharacterized protein</fullName>
    </submittedName>
</protein>
<dbReference type="EMBL" id="CABIJS010000111">
    <property type="protein sequence ID" value="VUZ43094.1"/>
    <property type="molecule type" value="Genomic_DNA"/>
</dbReference>
<dbReference type="PANTHER" id="PTHR22710:SF2">
    <property type="entry name" value="X-RAY RADIATION RESISTANCE-ASSOCIATED PROTEIN 1"/>
    <property type="match status" value="1"/>
</dbReference>
<feature type="signal peptide" evidence="5">
    <location>
        <begin position="1"/>
        <end position="22"/>
    </location>
</feature>
<evidence type="ECO:0000313" key="7">
    <source>
        <dbReference type="Proteomes" id="UP000321570"/>
    </source>
</evidence>
<proteinExistence type="predicted"/>
<dbReference type="InterPro" id="IPR032675">
    <property type="entry name" value="LRR_dom_sf"/>
</dbReference>
<evidence type="ECO:0000256" key="3">
    <source>
        <dbReference type="ARBA" id="ARBA00022614"/>
    </source>
</evidence>
<gene>
    <name evidence="6" type="ORF">WMSIL1_LOCUS3759</name>
</gene>
<evidence type="ECO:0000256" key="1">
    <source>
        <dbReference type="ARBA" id="ARBA00004496"/>
    </source>
</evidence>
<keyword evidence="5" id="KW-0732">Signal</keyword>
<feature type="chain" id="PRO_5021760130" evidence="5">
    <location>
        <begin position="23"/>
        <end position="277"/>
    </location>
</feature>
<dbReference type="SUPFAM" id="SSF52058">
    <property type="entry name" value="L domain-like"/>
    <property type="match status" value="1"/>
</dbReference>
<reference evidence="6 7" key="1">
    <citation type="submission" date="2019-07" db="EMBL/GenBank/DDBJ databases">
        <authorList>
            <person name="Jastrzebski P J."/>
            <person name="Paukszto L."/>
            <person name="Jastrzebski P J."/>
        </authorList>
    </citation>
    <scope>NUCLEOTIDE SEQUENCE [LARGE SCALE GENOMIC DNA]</scope>
    <source>
        <strain evidence="6 7">WMS-il1</strain>
    </source>
</reference>